<keyword evidence="3" id="KW-0540">Nuclease</keyword>
<dbReference type="PANTHER" id="PTHR37984">
    <property type="entry name" value="PROTEIN CBG26694"/>
    <property type="match status" value="1"/>
</dbReference>
<evidence type="ECO:0000256" key="3">
    <source>
        <dbReference type="ARBA" id="ARBA00022722"/>
    </source>
</evidence>
<dbReference type="CDD" id="cd09274">
    <property type="entry name" value="RNase_HI_RT_Ty3"/>
    <property type="match status" value="1"/>
</dbReference>
<reference evidence="9 10" key="1">
    <citation type="journal article" date="2023" name="Nat. Commun.">
        <title>Origin of minicircular mitochondrial genomes in red algae.</title>
        <authorList>
            <person name="Lee Y."/>
            <person name="Cho C.H."/>
            <person name="Lee Y.M."/>
            <person name="Park S.I."/>
            <person name="Yang J.H."/>
            <person name="West J.A."/>
            <person name="Bhattacharya D."/>
            <person name="Yoon H.S."/>
        </authorList>
    </citation>
    <scope>NUCLEOTIDE SEQUENCE [LARGE SCALE GENOMIC DNA]</scope>
    <source>
        <strain evidence="9 10">CCMP1338</strain>
        <tissue evidence="9">Whole cell</tissue>
    </source>
</reference>
<protein>
    <recommendedName>
        <fullName evidence="11">Reverse transcriptase RNase H-like domain-containing protein</fullName>
    </recommendedName>
</protein>
<keyword evidence="2" id="KW-0548">Nucleotidyltransferase</keyword>
<evidence type="ECO:0000259" key="7">
    <source>
        <dbReference type="Pfam" id="PF17917"/>
    </source>
</evidence>
<keyword evidence="5" id="KW-0378">Hydrolase</keyword>
<dbReference type="Proteomes" id="UP001157974">
    <property type="component" value="Unassembled WGS sequence"/>
</dbReference>
<dbReference type="GO" id="GO:0003964">
    <property type="term" value="F:RNA-directed DNA polymerase activity"/>
    <property type="evidence" value="ECO:0007669"/>
    <property type="project" value="UniProtKB-KW"/>
</dbReference>
<name>A0AAV8UNS7_9RHOD</name>
<dbReference type="InterPro" id="IPR043502">
    <property type="entry name" value="DNA/RNA_pol_sf"/>
</dbReference>
<evidence type="ECO:0000313" key="10">
    <source>
        <dbReference type="Proteomes" id="UP001157974"/>
    </source>
</evidence>
<evidence type="ECO:0008006" key="11">
    <source>
        <dbReference type="Google" id="ProtNLM"/>
    </source>
</evidence>
<sequence length="228" mass="26058">MPAKSELVWFYCRRGRATEALTFCVRKFKAAEQRYTVSEKECLAVVFGLRKFRTYVLGEKLKIISDHEALKWLMSLREPRGRLLRWMLDIQEYDFQMEHRSGVSPIMASADALSRVYDLEGGDTHGESVAVVVDGDPGWDLPDDVEMKTEQMQDLGDLEKFVNDQDGKYAINEGLVVRIVNGVPLVYAPENLRSGILRHFHGAPACGHLGVARTLSKLRRHFWWDNGE</sequence>
<feature type="domain" description="Integrase zinc-binding" evidence="8">
    <location>
        <begin position="189"/>
        <end position="226"/>
    </location>
</feature>
<keyword evidence="1" id="KW-0808">Transferase</keyword>
<accession>A0AAV8UNS7</accession>
<evidence type="ECO:0000259" key="8">
    <source>
        <dbReference type="Pfam" id="PF17921"/>
    </source>
</evidence>
<dbReference type="InterPro" id="IPR041588">
    <property type="entry name" value="Integrase_H2C2"/>
</dbReference>
<evidence type="ECO:0000256" key="1">
    <source>
        <dbReference type="ARBA" id="ARBA00022679"/>
    </source>
</evidence>
<dbReference type="GO" id="GO:0004519">
    <property type="term" value="F:endonuclease activity"/>
    <property type="evidence" value="ECO:0007669"/>
    <property type="project" value="UniProtKB-KW"/>
</dbReference>
<proteinExistence type="predicted"/>
<dbReference type="InterPro" id="IPR041373">
    <property type="entry name" value="RT_RNaseH"/>
</dbReference>
<gene>
    <name evidence="9" type="ORF">NDN08_004348</name>
</gene>
<evidence type="ECO:0000256" key="2">
    <source>
        <dbReference type="ARBA" id="ARBA00022695"/>
    </source>
</evidence>
<comment type="caution">
    <text evidence="9">The sequence shown here is derived from an EMBL/GenBank/DDBJ whole genome shotgun (WGS) entry which is preliminary data.</text>
</comment>
<dbReference type="Pfam" id="PF17921">
    <property type="entry name" value="Integrase_H2C2"/>
    <property type="match status" value="1"/>
</dbReference>
<keyword evidence="10" id="KW-1185">Reference proteome</keyword>
<dbReference type="Gene3D" id="1.10.340.70">
    <property type="match status" value="1"/>
</dbReference>
<dbReference type="SUPFAM" id="SSF56672">
    <property type="entry name" value="DNA/RNA polymerases"/>
    <property type="match status" value="1"/>
</dbReference>
<evidence type="ECO:0000256" key="5">
    <source>
        <dbReference type="ARBA" id="ARBA00022801"/>
    </source>
</evidence>
<dbReference type="InterPro" id="IPR050951">
    <property type="entry name" value="Retrovirus_Pol_polyprotein"/>
</dbReference>
<dbReference type="AlphaFoldDB" id="A0AAV8UNS7"/>
<evidence type="ECO:0000256" key="4">
    <source>
        <dbReference type="ARBA" id="ARBA00022759"/>
    </source>
</evidence>
<organism evidence="9 10">
    <name type="scientific">Rhodosorus marinus</name>
    <dbReference type="NCBI Taxonomy" id="101924"/>
    <lineage>
        <taxon>Eukaryota</taxon>
        <taxon>Rhodophyta</taxon>
        <taxon>Stylonematophyceae</taxon>
        <taxon>Stylonematales</taxon>
        <taxon>Stylonemataceae</taxon>
        <taxon>Rhodosorus</taxon>
    </lineage>
</organism>
<feature type="domain" description="Reverse transcriptase RNase H-like" evidence="7">
    <location>
        <begin position="19"/>
        <end position="93"/>
    </location>
</feature>
<dbReference type="PANTHER" id="PTHR37984:SF5">
    <property type="entry name" value="PROTEIN NYNRIN-LIKE"/>
    <property type="match status" value="1"/>
</dbReference>
<evidence type="ECO:0000313" key="9">
    <source>
        <dbReference type="EMBL" id="KAJ8903238.1"/>
    </source>
</evidence>
<dbReference type="EMBL" id="JAMWBK010000007">
    <property type="protein sequence ID" value="KAJ8903238.1"/>
    <property type="molecule type" value="Genomic_DNA"/>
</dbReference>
<keyword evidence="4" id="KW-0255">Endonuclease</keyword>
<dbReference type="Pfam" id="PF17917">
    <property type="entry name" value="RT_RNaseH"/>
    <property type="match status" value="1"/>
</dbReference>
<evidence type="ECO:0000256" key="6">
    <source>
        <dbReference type="ARBA" id="ARBA00022918"/>
    </source>
</evidence>
<keyword evidence="6" id="KW-0695">RNA-directed DNA polymerase</keyword>
<dbReference type="GO" id="GO:0016787">
    <property type="term" value="F:hydrolase activity"/>
    <property type="evidence" value="ECO:0007669"/>
    <property type="project" value="UniProtKB-KW"/>
</dbReference>